<dbReference type="NCBIfam" id="TIGR02532">
    <property type="entry name" value="IV_pilin_GFxxxE"/>
    <property type="match status" value="1"/>
</dbReference>
<dbReference type="Pfam" id="PF07963">
    <property type="entry name" value="N_methyl"/>
    <property type="match status" value="1"/>
</dbReference>
<comment type="caution">
    <text evidence="2">The sequence shown here is derived from an EMBL/GenBank/DDBJ whole genome shotgun (WGS) entry which is preliminary data.</text>
</comment>
<evidence type="ECO:0008006" key="4">
    <source>
        <dbReference type="Google" id="ProtNLM"/>
    </source>
</evidence>
<reference evidence="3" key="1">
    <citation type="submission" date="2017-09" db="EMBL/GenBank/DDBJ databases">
        <title>Depth-based differentiation of microbial function through sediment-hosted aquifers and enrichment of novel symbionts in the deep terrestrial subsurface.</title>
        <authorList>
            <person name="Probst A.J."/>
            <person name="Ladd B."/>
            <person name="Jarett J.K."/>
            <person name="Geller-Mcgrath D.E."/>
            <person name="Sieber C.M.K."/>
            <person name="Emerson J.B."/>
            <person name="Anantharaman K."/>
            <person name="Thomas B.C."/>
            <person name="Malmstrom R."/>
            <person name="Stieglmeier M."/>
            <person name="Klingl A."/>
            <person name="Woyke T."/>
            <person name="Ryan C.M."/>
            <person name="Banfield J.F."/>
        </authorList>
    </citation>
    <scope>NUCLEOTIDE SEQUENCE [LARGE SCALE GENOMIC DNA]</scope>
</reference>
<dbReference type="SUPFAM" id="SSF54523">
    <property type="entry name" value="Pili subunits"/>
    <property type="match status" value="1"/>
</dbReference>
<keyword evidence="1" id="KW-0472">Membrane</keyword>
<feature type="transmembrane region" description="Helical" evidence="1">
    <location>
        <begin position="13"/>
        <end position="31"/>
    </location>
</feature>
<dbReference type="AlphaFoldDB" id="A0A2M7Q9R3"/>
<proteinExistence type="predicted"/>
<dbReference type="InterPro" id="IPR045584">
    <property type="entry name" value="Pilin-like"/>
</dbReference>
<gene>
    <name evidence="2" type="ORF">COY93_04755</name>
</gene>
<dbReference type="EMBL" id="PFLC01000062">
    <property type="protein sequence ID" value="PIY61763.1"/>
    <property type="molecule type" value="Genomic_DNA"/>
</dbReference>
<evidence type="ECO:0000256" key="1">
    <source>
        <dbReference type="SAM" id="Phobius"/>
    </source>
</evidence>
<organism evidence="2 3">
    <name type="scientific">Candidatus Uhrbacteria bacterium CG_4_10_14_0_8_um_filter_58_22</name>
    <dbReference type="NCBI Taxonomy" id="1975029"/>
    <lineage>
        <taxon>Bacteria</taxon>
        <taxon>Candidatus Uhriibacteriota</taxon>
    </lineage>
</organism>
<keyword evidence="1" id="KW-1133">Transmembrane helix</keyword>
<name>A0A2M7Q9R3_9BACT</name>
<sequence length="187" mass="19675">MTEGKKGFTLVELLVVLGIIGFLAAAILVAVDPVKRLQNSRNARRWSDVGLVMDAILNKQADDLSPYNGVASAPLVNHASNVQVIVSDDTGISCDDVNTRPGCNKTLDTSAGKGCVADLSDLTPAYIAAIPTDPKEAVCVPGSGCMTEGALPIGDRNSGYYIRRTSGNRIEIGACQPDQDAMISVRK</sequence>
<keyword evidence="1" id="KW-0812">Transmembrane</keyword>
<protein>
    <recommendedName>
        <fullName evidence="4">Type II secretion system protein</fullName>
    </recommendedName>
</protein>
<dbReference type="Proteomes" id="UP000230973">
    <property type="component" value="Unassembled WGS sequence"/>
</dbReference>
<evidence type="ECO:0000313" key="2">
    <source>
        <dbReference type="EMBL" id="PIY61763.1"/>
    </source>
</evidence>
<dbReference type="Gene3D" id="3.30.700.10">
    <property type="entry name" value="Glycoprotein, Type 4 Pilin"/>
    <property type="match status" value="1"/>
</dbReference>
<dbReference type="PROSITE" id="PS00409">
    <property type="entry name" value="PROKAR_NTER_METHYL"/>
    <property type="match status" value="1"/>
</dbReference>
<evidence type="ECO:0000313" key="3">
    <source>
        <dbReference type="Proteomes" id="UP000230973"/>
    </source>
</evidence>
<dbReference type="InterPro" id="IPR012902">
    <property type="entry name" value="N_methyl_site"/>
</dbReference>
<accession>A0A2M7Q9R3</accession>